<accession>A0A811Y373</accession>
<reference evidence="1" key="1">
    <citation type="submission" date="2020-12" db="EMBL/GenBank/DDBJ databases">
        <authorList>
            <consortium name="Molecular Ecology Group"/>
        </authorList>
    </citation>
    <scope>NUCLEOTIDE SEQUENCE</scope>
    <source>
        <strain evidence="1">TBG_1078</strain>
    </source>
</reference>
<proteinExistence type="predicted"/>
<protein>
    <submittedName>
        <fullName evidence="1">(raccoon dog) hypothetical protein</fullName>
    </submittedName>
</protein>
<dbReference type="EMBL" id="CAJHUB010000662">
    <property type="protein sequence ID" value="CAD7671307.1"/>
    <property type="molecule type" value="Genomic_DNA"/>
</dbReference>
<keyword evidence="2" id="KW-1185">Reference proteome</keyword>
<sequence length="51" mass="6131">MLRGSHIFWVRILVLPLLDCVTWTRYLFGMMSFYYSVIAVMITQGTEKEKW</sequence>
<gene>
    <name evidence="1" type="ORF">NYPRO_LOCUS4102</name>
</gene>
<dbReference type="AlphaFoldDB" id="A0A811Y373"/>
<dbReference type="Proteomes" id="UP000645828">
    <property type="component" value="Unassembled WGS sequence"/>
</dbReference>
<evidence type="ECO:0000313" key="2">
    <source>
        <dbReference type="Proteomes" id="UP000645828"/>
    </source>
</evidence>
<organism evidence="1 2">
    <name type="scientific">Nyctereutes procyonoides</name>
    <name type="common">Raccoon dog</name>
    <name type="synonym">Canis procyonoides</name>
    <dbReference type="NCBI Taxonomy" id="34880"/>
    <lineage>
        <taxon>Eukaryota</taxon>
        <taxon>Metazoa</taxon>
        <taxon>Chordata</taxon>
        <taxon>Craniata</taxon>
        <taxon>Vertebrata</taxon>
        <taxon>Euteleostomi</taxon>
        <taxon>Mammalia</taxon>
        <taxon>Eutheria</taxon>
        <taxon>Laurasiatheria</taxon>
        <taxon>Carnivora</taxon>
        <taxon>Caniformia</taxon>
        <taxon>Canidae</taxon>
        <taxon>Nyctereutes</taxon>
    </lineage>
</organism>
<comment type="caution">
    <text evidence="1">The sequence shown here is derived from an EMBL/GenBank/DDBJ whole genome shotgun (WGS) entry which is preliminary data.</text>
</comment>
<evidence type="ECO:0000313" key="1">
    <source>
        <dbReference type="EMBL" id="CAD7671307.1"/>
    </source>
</evidence>
<name>A0A811Y373_NYCPR</name>